<keyword evidence="1" id="KW-1185">Reference proteome</keyword>
<evidence type="ECO:0000313" key="2">
    <source>
        <dbReference type="WBParaSite" id="ALUE_0001162701-mRNA-1"/>
    </source>
</evidence>
<dbReference type="AlphaFoldDB" id="A0A0M3I4D5"/>
<sequence length="109" mass="12301">MLSLTVIAGQSEGIKRKLAFINQPSWRYNVIFGEESSNGHSFGGMGIEVLKHFTNERCFARPKISLTILECLLACQVVISFLHALHVPLYVHSNSLALHTIYTSQIYMY</sequence>
<accession>A0A0M3I4D5</accession>
<evidence type="ECO:0000313" key="1">
    <source>
        <dbReference type="Proteomes" id="UP000036681"/>
    </source>
</evidence>
<proteinExistence type="predicted"/>
<dbReference type="WBParaSite" id="ALUE_0001162701-mRNA-1">
    <property type="protein sequence ID" value="ALUE_0001162701-mRNA-1"/>
    <property type="gene ID" value="ALUE_0001162701"/>
</dbReference>
<protein>
    <submittedName>
        <fullName evidence="2">Ovule protein</fullName>
    </submittedName>
</protein>
<reference evidence="2" key="1">
    <citation type="submission" date="2017-02" db="UniProtKB">
        <authorList>
            <consortium name="WormBaseParasite"/>
        </authorList>
    </citation>
    <scope>IDENTIFICATION</scope>
</reference>
<organism evidence="1 2">
    <name type="scientific">Ascaris lumbricoides</name>
    <name type="common">Giant roundworm</name>
    <dbReference type="NCBI Taxonomy" id="6252"/>
    <lineage>
        <taxon>Eukaryota</taxon>
        <taxon>Metazoa</taxon>
        <taxon>Ecdysozoa</taxon>
        <taxon>Nematoda</taxon>
        <taxon>Chromadorea</taxon>
        <taxon>Rhabditida</taxon>
        <taxon>Spirurina</taxon>
        <taxon>Ascaridomorpha</taxon>
        <taxon>Ascaridoidea</taxon>
        <taxon>Ascarididae</taxon>
        <taxon>Ascaris</taxon>
    </lineage>
</organism>
<name>A0A0M3I4D5_ASCLU</name>
<dbReference type="Proteomes" id="UP000036681">
    <property type="component" value="Unplaced"/>
</dbReference>